<protein>
    <recommendedName>
        <fullName evidence="1">DUF1659 domain-containing protein</fullName>
    </recommendedName>
</protein>
<dbReference type="Pfam" id="PF07872">
    <property type="entry name" value="DUF1659"/>
    <property type="match status" value="1"/>
</dbReference>
<sequence length="71" mass="7678">MTNISFVNATLRLTYTIGYDEQNEPLVATKSYRNLNSTHSTADLVAVANAMASLSSQPLASIVKQETTNLS</sequence>
<dbReference type="OrthoDB" id="48766at2"/>
<evidence type="ECO:0000313" key="2">
    <source>
        <dbReference type="EMBL" id="KOY80700.1"/>
    </source>
</evidence>
<dbReference type="Proteomes" id="UP000037977">
    <property type="component" value="Unassembled WGS sequence"/>
</dbReference>
<dbReference type="EMBL" id="LGCI01000010">
    <property type="protein sequence ID" value="KOY80700.1"/>
    <property type="molecule type" value="Genomic_DNA"/>
</dbReference>
<dbReference type="STRING" id="33935.ADM90_16055"/>
<evidence type="ECO:0000259" key="1">
    <source>
        <dbReference type="Pfam" id="PF07872"/>
    </source>
</evidence>
<reference evidence="2 3" key="1">
    <citation type="submission" date="2015-07" db="EMBL/GenBank/DDBJ databases">
        <title>Genome sequencing project for genomic taxonomy and phylogenomics of Bacillus-like bacteria.</title>
        <authorList>
            <person name="Liu B."/>
            <person name="Wang J."/>
            <person name="Zhu Y."/>
            <person name="Liu G."/>
            <person name="Chen Q."/>
            <person name="Chen Z."/>
            <person name="Che J."/>
            <person name="Ge C."/>
            <person name="Shi H."/>
            <person name="Pan Z."/>
            <person name="Liu X."/>
        </authorList>
    </citation>
    <scope>NUCLEOTIDE SEQUENCE [LARGE SCALE GENOMIC DNA]</scope>
    <source>
        <strain evidence="2 3">DSM 54</strain>
    </source>
</reference>
<name>A0A0M9DHW5_9BACI</name>
<organism evidence="2 3">
    <name type="scientific">Lysinibacillus macroides</name>
    <dbReference type="NCBI Taxonomy" id="33935"/>
    <lineage>
        <taxon>Bacteria</taxon>
        <taxon>Bacillati</taxon>
        <taxon>Bacillota</taxon>
        <taxon>Bacilli</taxon>
        <taxon>Bacillales</taxon>
        <taxon>Bacillaceae</taxon>
        <taxon>Lysinibacillus</taxon>
    </lineage>
</organism>
<feature type="domain" description="DUF1659" evidence="1">
    <location>
        <begin position="3"/>
        <end position="70"/>
    </location>
</feature>
<gene>
    <name evidence="2" type="ORF">ADM90_16055</name>
</gene>
<dbReference type="RefSeq" id="WP_053995943.1">
    <property type="nucleotide sequence ID" value="NZ_CP065643.1"/>
</dbReference>
<accession>A0A0M9DHW5</accession>
<dbReference type="InterPro" id="IPR012454">
    <property type="entry name" value="DUF1659"/>
</dbReference>
<evidence type="ECO:0000313" key="3">
    <source>
        <dbReference type="Proteomes" id="UP000037977"/>
    </source>
</evidence>
<comment type="caution">
    <text evidence="2">The sequence shown here is derived from an EMBL/GenBank/DDBJ whole genome shotgun (WGS) entry which is preliminary data.</text>
</comment>
<dbReference type="AlphaFoldDB" id="A0A0M9DHW5"/>
<keyword evidence="3" id="KW-1185">Reference proteome</keyword>
<dbReference type="PATRIC" id="fig|33935.3.peg.1957"/>
<proteinExistence type="predicted"/>